<evidence type="ECO:0000313" key="1">
    <source>
        <dbReference type="EMBL" id="NOV97595.1"/>
    </source>
</evidence>
<evidence type="ECO:0000313" key="2">
    <source>
        <dbReference type="Proteomes" id="UP000757540"/>
    </source>
</evidence>
<dbReference type="Proteomes" id="UP000757540">
    <property type="component" value="Unassembled WGS sequence"/>
</dbReference>
<accession>A0ABX2A6T8</accession>
<proteinExistence type="predicted"/>
<sequence>MPRTIRFDQATEQALKQVARDENISENAVINRAVQEYANKRTALRDELIRQIVAEDKPLLDRLA</sequence>
<reference evidence="1 2" key="1">
    <citation type="submission" date="2020-05" db="EMBL/GenBank/DDBJ databases">
        <title>Genomic Encyclopedia of Type Strains, Phase III (KMG-III): the genomes of soil and plant-associated and newly described type strains.</title>
        <authorList>
            <person name="Whitman W."/>
        </authorList>
    </citation>
    <scope>NUCLEOTIDE SEQUENCE [LARGE SCALE GENOMIC DNA]</scope>
    <source>
        <strain evidence="1 2">KCTC 19046</strain>
    </source>
</reference>
<organism evidence="1 2">
    <name type="scientific">Isoptericola halotolerans</name>
    <dbReference type="NCBI Taxonomy" id="300560"/>
    <lineage>
        <taxon>Bacteria</taxon>
        <taxon>Bacillati</taxon>
        <taxon>Actinomycetota</taxon>
        <taxon>Actinomycetes</taxon>
        <taxon>Micrococcales</taxon>
        <taxon>Promicromonosporaceae</taxon>
        <taxon>Isoptericola</taxon>
    </lineage>
</organism>
<gene>
    <name evidence="1" type="ORF">HDG69_002170</name>
</gene>
<comment type="caution">
    <text evidence="1">The sequence shown here is derived from an EMBL/GenBank/DDBJ whole genome shotgun (WGS) entry which is preliminary data.</text>
</comment>
<dbReference type="EMBL" id="JABEZU010000002">
    <property type="protein sequence ID" value="NOV97595.1"/>
    <property type="molecule type" value="Genomic_DNA"/>
</dbReference>
<protein>
    <submittedName>
        <fullName evidence="1">Transcriptional regulator</fullName>
    </submittedName>
</protein>
<name>A0ABX2A6T8_9MICO</name>
<keyword evidence="2" id="KW-1185">Reference proteome</keyword>
<dbReference type="RefSeq" id="WP_216645454.1">
    <property type="nucleotide sequence ID" value="NZ_BAAAML010000009.1"/>
</dbReference>